<dbReference type="EMBL" id="CAACVS010000001">
    <property type="protein sequence ID" value="VEU33379.1"/>
    <property type="molecule type" value="Genomic_DNA"/>
</dbReference>
<protein>
    <recommendedName>
        <fullName evidence="13">Sulfotransferase domain-containing protein</fullName>
    </recommendedName>
</protein>
<feature type="compositionally biased region" description="Basic residues" evidence="9">
    <location>
        <begin position="97"/>
        <end position="113"/>
    </location>
</feature>
<evidence type="ECO:0000256" key="7">
    <source>
        <dbReference type="ARBA" id="ARBA00023136"/>
    </source>
</evidence>
<accession>A0A448YUE0</accession>
<evidence type="ECO:0008006" key="13">
    <source>
        <dbReference type="Google" id="ProtNLM"/>
    </source>
</evidence>
<comment type="similarity">
    <text evidence="2">Belongs to the sulfotransferase 2 family.</text>
</comment>
<dbReference type="InterPro" id="IPR005331">
    <property type="entry name" value="Sulfotransferase"/>
</dbReference>
<keyword evidence="8" id="KW-0325">Glycoprotein</keyword>
<evidence type="ECO:0000256" key="2">
    <source>
        <dbReference type="ARBA" id="ARBA00006339"/>
    </source>
</evidence>
<evidence type="ECO:0000256" key="4">
    <source>
        <dbReference type="ARBA" id="ARBA00022692"/>
    </source>
</evidence>
<organism evidence="11 12">
    <name type="scientific">Pseudo-nitzschia multistriata</name>
    <dbReference type="NCBI Taxonomy" id="183589"/>
    <lineage>
        <taxon>Eukaryota</taxon>
        <taxon>Sar</taxon>
        <taxon>Stramenopiles</taxon>
        <taxon>Ochrophyta</taxon>
        <taxon>Bacillariophyta</taxon>
        <taxon>Bacillariophyceae</taxon>
        <taxon>Bacillariophycidae</taxon>
        <taxon>Bacillariales</taxon>
        <taxon>Bacillariaceae</taxon>
        <taxon>Pseudo-nitzschia</taxon>
    </lineage>
</organism>
<dbReference type="PANTHER" id="PTHR12137">
    <property type="entry name" value="CARBOHYDRATE SULFOTRANSFERASE"/>
    <property type="match status" value="1"/>
</dbReference>
<dbReference type="GO" id="GO:0000139">
    <property type="term" value="C:Golgi membrane"/>
    <property type="evidence" value="ECO:0007669"/>
    <property type="project" value="UniProtKB-SubCell"/>
</dbReference>
<keyword evidence="12" id="KW-1185">Reference proteome</keyword>
<evidence type="ECO:0000256" key="9">
    <source>
        <dbReference type="SAM" id="MobiDB-lite"/>
    </source>
</evidence>
<evidence type="ECO:0000256" key="10">
    <source>
        <dbReference type="SAM" id="Phobius"/>
    </source>
</evidence>
<evidence type="ECO:0000313" key="11">
    <source>
        <dbReference type="EMBL" id="VEU33379.1"/>
    </source>
</evidence>
<evidence type="ECO:0000256" key="6">
    <source>
        <dbReference type="ARBA" id="ARBA00023034"/>
    </source>
</evidence>
<reference evidence="11 12" key="1">
    <citation type="submission" date="2019-01" db="EMBL/GenBank/DDBJ databases">
        <authorList>
            <person name="Ferrante I. M."/>
        </authorList>
    </citation>
    <scope>NUCLEOTIDE SEQUENCE [LARGE SCALE GENOMIC DNA]</scope>
    <source>
        <strain evidence="11 12">B856</strain>
    </source>
</reference>
<dbReference type="InterPro" id="IPR018011">
    <property type="entry name" value="Carb_sulfotrans_8-10"/>
</dbReference>
<comment type="subcellular location">
    <subcellularLocation>
        <location evidence="1">Golgi apparatus membrane</location>
        <topology evidence="1">Single-pass type II membrane protein</topology>
    </subcellularLocation>
</comment>
<dbReference type="Proteomes" id="UP000291116">
    <property type="component" value="Unassembled WGS sequence"/>
</dbReference>
<dbReference type="GO" id="GO:0008146">
    <property type="term" value="F:sulfotransferase activity"/>
    <property type="evidence" value="ECO:0007669"/>
    <property type="project" value="InterPro"/>
</dbReference>
<dbReference type="Pfam" id="PF03567">
    <property type="entry name" value="Sulfotransfer_2"/>
    <property type="match status" value="2"/>
</dbReference>
<evidence type="ECO:0000313" key="12">
    <source>
        <dbReference type="Proteomes" id="UP000291116"/>
    </source>
</evidence>
<evidence type="ECO:0000256" key="8">
    <source>
        <dbReference type="ARBA" id="ARBA00023180"/>
    </source>
</evidence>
<sequence length="691" mass="80969">MSPERTNHGYRQDRGPSAYTIIKDLIGIGIFVSLLVMNYLNISILSVLDGLDISRNDYLDEPRMRQRRPNVDRAQRREASLLNPPREEGAVLANQKRPTKRDRKPPRAHRKIDIRKSSQSNELLVQEDDIIYKGKMSSFDSAPIVDEKHKLLFFSTPKVACTTFKFLFRRIMGVEDWDFQDGISGKNLPHNPKHNNLKYLWDYDRETATKMMTDPEWTRAIFVRDPKMRFLSAFLDKAVANYGSFVTQHCCPAAEECRTSELNMDMAKATEQCQVDAWDSRKLVVKPRWLEDQPCCTLFKECNEKTMNIEGFMDTIKTCPNDHWEPQNNRMEPKYWKYINFVGRMESINEDTEKLLKRVGAWDEYGKMGWGPHHNASMTRTSGSYQSHKTGSSSKIYQWFTPEKERMVEKFYADDYENQVFDFKATNLTEPTLDGKILKQNDDIYSRNDWDGAPIVVSKYKLIFFTQPKVAATRWKQAFRRMEGYNDWKEIGGPNELPHQPQKNGLKYLYDFPLKEAEEMMTSKDWTKAIFVRSPKDRFLSVYSHLRDNWKQIDDRCCPNQRGCSSTLNNMIQFIELMKVCHSTHWIPYSERLDSKWWEHINFVGKLENVDVDSENLLKSIGAWEAVGKSGWGENGNEPIFIKNINSFESVHNALAKYTPQADKLLNDYYEDDYKNKHLNFKSRKVHVMTQ</sequence>
<keyword evidence="6" id="KW-0333">Golgi apparatus</keyword>
<feature type="compositionally biased region" description="Basic and acidic residues" evidence="9">
    <location>
        <begin position="64"/>
        <end position="89"/>
    </location>
</feature>
<proteinExistence type="inferred from homology"/>
<evidence type="ECO:0000256" key="5">
    <source>
        <dbReference type="ARBA" id="ARBA00022989"/>
    </source>
</evidence>
<name>A0A448YUE0_9STRA</name>
<gene>
    <name evidence="11" type="ORF">PSNMU_V1.4_AUG-EV-PASAV3_0001830</name>
</gene>
<keyword evidence="3" id="KW-0808">Transferase</keyword>
<dbReference type="PANTHER" id="PTHR12137:SF54">
    <property type="entry name" value="CARBOHYDRATE SULFOTRANSFERASE"/>
    <property type="match status" value="1"/>
</dbReference>
<evidence type="ECO:0000256" key="1">
    <source>
        <dbReference type="ARBA" id="ARBA00004323"/>
    </source>
</evidence>
<dbReference type="AlphaFoldDB" id="A0A448YUE0"/>
<feature type="region of interest" description="Disordered" evidence="9">
    <location>
        <begin position="64"/>
        <end position="115"/>
    </location>
</feature>
<keyword evidence="5 10" id="KW-1133">Transmembrane helix</keyword>
<feature type="transmembrane region" description="Helical" evidence="10">
    <location>
        <begin position="21"/>
        <end position="40"/>
    </location>
</feature>
<keyword evidence="4 10" id="KW-0812">Transmembrane</keyword>
<evidence type="ECO:0000256" key="3">
    <source>
        <dbReference type="ARBA" id="ARBA00022679"/>
    </source>
</evidence>
<dbReference type="GO" id="GO:0016051">
    <property type="term" value="P:carbohydrate biosynthetic process"/>
    <property type="evidence" value="ECO:0007669"/>
    <property type="project" value="InterPro"/>
</dbReference>
<keyword evidence="7 10" id="KW-0472">Membrane</keyword>
<dbReference type="OrthoDB" id="206904at2759"/>